<feature type="compositionally biased region" description="Polar residues" evidence="1">
    <location>
        <begin position="37"/>
        <end position="48"/>
    </location>
</feature>
<feature type="compositionally biased region" description="Polar residues" evidence="1">
    <location>
        <begin position="519"/>
        <end position="530"/>
    </location>
</feature>
<gene>
    <name evidence="4" type="ORF">PHMEG_0007350</name>
</gene>
<feature type="compositionally biased region" description="Basic residues" evidence="1">
    <location>
        <begin position="481"/>
        <end position="494"/>
    </location>
</feature>
<accession>A0A225WLH8</accession>
<dbReference type="Pfam" id="PF22936">
    <property type="entry name" value="Pol_BBD"/>
    <property type="match status" value="1"/>
</dbReference>
<evidence type="ECO:0000259" key="2">
    <source>
        <dbReference type="Pfam" id="PF07727"/>
    </source>
</evidence>
<dbReference type="InterPro" id="IPR054722">
    <property type="entry name" value="PolX-like_BBD"/>
</dbReference>
<proteinExistence type="predicted"/>
<comment type="caution">
    <text evidence="4">The sequence shown here is derived from an EMBL/GenBank/DDBJ whole genome shotgun (WGS) entry which is preliminary data.</text>
</comment>
<feature type="compositionally biased region" description="Pro residues" evidence="1">
    <location>
        <begin position="81"/>
        <end position="102"/>
    </location>
</feature>
<organism evidence="4 5">
    <name type="scientific">Phytophthora megakarya</name>
    <dbReference type="NCBI Taxonomy" id="4795"/>
    <lineage>
        <taxon>Eukaryota</taxon>
        <taxon>Sar</taxon>
        <taxon>Stramenopiles</taxon>
        <taxon>Oomycota</taxon>
        <taxon>Peronosporomycetes</taxon>
        <taxon>Peronosporales</taxon>
        <taxon>Peronosporaceae</taxon>
        <taxon>Phytophthora</taxon>
    </lineage>
</organism>
<evidence type="ECO:0000313" key="4">
    <source>
        <dbReference type="EMBL" id="OWZ18541.1"/>
    </source>
</evidence>
<feature type="domain" description="Reverse transcriptase Ty1/copia-type" evidence="2">
    <location>
        <begin position="557"/>
        <end position="666"/>
    </location>
</feature>
<dbReference type="InterPro" id="IPR013103">
    <property type="entry name" value="RVT_2"/>
</dbReference>
<evidence type="ECO:0000256" key="1">
    <source>
        <dbReference type="SAM" id="MobiDB-lite"/>
    </source>
</evidence>
<feature type="region of interest" description="Disordered" evidence="1">
    <location>
        <begin position="479"/>
        <end position="537"/>
    </location>
</feature>
<dbReference type="Proteomes" id="UP000198211">
    <property type="component" value="Unassembled WGS sequence"/>
</dbReference>
<dbReference type="Pfam" id="PF07727">
    <property type="entry name" value="RVT_2"/>
    <property type="match status" value="1"/>
</dbReference>
<reference evidence="5" key="1">
    <citation type="submission" date="2017-03" db="EMBL/GenBank/DDBJ databases">
        <title>Phytopthora megakarya and P. palmivora, two closely related causual agents of cacao black pod achieved similar genome size and gene model numbers by different mechanisms.</title>
        <authorList>
            <person name="Ali S."/>
            <person name="Shao J."/>
            <person name="Larry D.J."/>
            <person name="Kronmiller B."/>
            <person name="Shen D."/>
            <person name="Strem M.D."/>
            <person name="Melnick R.L."/>
            <person name="Guiltinan M.J."/>
            <person name="Tyler B.M."/>
            <person name="Meinhardt L.W."/>
            <person name="Bailey B.A."/>
        </authorList>
    </citation>
    <scope>NUCLEOTIDE SEQUENCE [LARGE SCALE GENOMIC DNA]</scope>
    <source>
        <strain evidence="5">zdho120</strain>
    </source>
</reference>
<evidence type="ECO:0000259" key="3">
    <source>
        <dbReference type="Pfam" id="PF22936"/>
    </source>
</evidence>
<protein>
    <submittedName>
        <fullName evidence="4">Pol Polyprotein</fullName>
    </submittedName>
</protein>
<dbReference type="EMBL" id="NBNE01000573">
    <property type="protein sequence ID" value="OWZ18541.1"/>
    <property type="molecule type" value="Genomic_DNA"/>
</dbReference>
<keyword evidence="5" id="KW-1185">Reference proteome</keyword>
<feature type="domain" description="Retrovirus-related Pol polyprotein from transposon TNT 1-94-like beta-barrel" evidence="3">
    <location>
        <begin position="355"/>
        <end position="410"/>
    </location>
</feature>
<evidence type="ECO:0000313" key="5">
    <source>
        <dbReference type="Proteomes" id="UP000198211"/>
    </source>
</evidence>
<sequence>MAEKFAAQQLQMQTQLQQVAEAQHAKVVPRSSGPRLFTTSSEHGSGTFTDYMKARDRSMRMGSLDESEGAGPPASRIPRAAPEPVPFRSPPSNPPPHEPVPTVPQQHAQFFPPQNFGLKLPKMKDLDCPGFPKFSGKEIYAGVSADFLAWGKKFVQRLVAAQMMNGGDWPDDFKILALNNKLEGPALAFFAKMLSKWTAESNTVEHVMDRMLGFYSTKVPVSKAMNLMFEAKSGDKPWTEHFQYLVYVAERAGCPDQFVLLCLCDSAPEHVKKAMLTHIDSNRVDHIQQAWELVAFAAEYEISSKRQNDSHKVSLGALMLAEPVSVGHAVKKAISRATGLRDESLLQDAVDYSDAWSTANGGTLKVTKRGTVALRSVVDGCEIQVDLTNVFYCKDVTNNIISYGLLEEKGKQHKGAQSKKDTGQNALVDKIVAADKFWGYAVEYAAYVLNRSSCSANAKRMSPTEVLTGKCPDLAVEEHKKAAKTKVKPHKKMSKDRPSVGSDDGDHGGGRGSEGAAESLNTAKASSVSTKRMRTRHMGKKHWMEAMQVEIEALENNNTWEVVVKPRDCKFLHTKWVYKTKTHADGTVERRKGRLVAYGNEQVYGVDYTDTFSAMLDMTTGKVIFVLAHIWNVPARHGDVLSVYVKADKEDHIEIFLHIPKGMEVSVELLALLGVKHNNERVESFFKEMVVLEVKDLGVVSKFLGIGFEYGKDKGWLLEQRQVIQDLLDKFGLASATAVRVYIGGENDNESEGDLLPKDVAGCPERRTVQTFQSLVGGLLLAKKIACYLKGTIDTKFAMPATDGSLSKDKV</sequence>
<dbReference type="OrthoDB" id="125937at2759"/>
<dbReference type="AlphaFoldDB" id="A0A225WLH8"/>
<feature type="region of interest" description="Disordered" evidence="1">
    <location>
        <begin position="23"/>
        <end position="102"/>
    </location>
</feature>
<name>A0A225WLH8_9STRA</name>